<evidence type="ECO:0008006" key="2">
    <source>
        <dbReference type="Google" id="ProtNLM"/>
    </source>
</evidence>
<proteinExistence type="predicted"/>
<comment type="caution">
    <text evidence="1">The sequence shown here is derived from an EMBL/GenBank/DDBJ whole genome shotgun (WGS) entry which is preliminary data.</text>
</comment>
<sequence length="187" mass="20040">MPQTAPLIVPVDGLLARTLELDGQLCFRCPLLEDPRTAPDPECPVHFRDLAPVLQGPRSGVLASVTGGRTVAYAVFGPPAVFRNAPDLPFELDDDALLIAALYAIPEARDDNTDVDLLIAVIRFAAEQGFTRLQAVCRDDPAESPEPRTAVIRAAGFELTEPERGLRLGTLTVSSWGAPAKPTEEAS</sequence>
<gene>
    <name evidence="1" type="ORF">ENN51_06605</name>
</gene>
<protein>
    <recommendedName>
        <fullName evidence="2">GNAT family N-acetyltransferase</fullName>
    </recommendedName>
</protein>
<dbReference type="SUPFAM" id="SSF55729">
    <property type="entry name" value="Acyl-CoA N-acyltransferases (Nat)"/>
    <property type="match status" value="1"/>
</dbReference>
<accession>A0A7V0XFQ3</accession>
<evidence type="ECO:0000313" key="1">
    <source>
        <dbReference type="EMBL" id="HDQ99936.1"/>
    </source>
</evidence>
<dbReference type="Gene3D" id="3.40.630.30">
    <property type="match status" value="1"/>
</dbReference>
<organism evidence="1">
    <name type="scientific">candidate division WOR-3 bacterium</name>
    <dbReference type="NCBI Taxonomy" id="2052148"/>
    <lineage>
        <taxon>Bacteria</taxon>
        <taxon>Bacteria division WOR-3</taxon>
    </lineage>
</organism>
<dbReference type="InterPro" id="IPR016181">
    <property type="entry name" value="Acyl_CoA_acyltransferase"/>
</dbReference>
<dbReference type="Proteomes" id="UP000885672">
    <property type="component" value="Unassembled WGS sequence"/>
</dbReference>
<name>A0A7V0XFQ3_UNCW3</name>
<dbReference type="EMBL" id="DSBX01000249">
    <property type="protein sequence ID" value="HDQ99936.1"/>
    <property type="molecule type" value="Genomic_DNA"/>
</dbReference>
<reference evidence="1" key="1">
    <citation type="journal article" date="2020" name="mSystems">
        <title>Genome- and Community-Level Interaction Insights into Carbon Utilization and Element Cycling Functions of Hydrothermarchaeota in Hydrothermal Sediment.</title>
        <authorList>
            <person name="Zhou Z."/>
            <person name="Liu Y."/>
            <person name="Xu W."/>
            <person name="Pan J."/>
            <person name="Luo Z.H."/>
            <person name="Li M."/>
        </authorList>
    </citation>
    <scope>NUCLEOTIDE SEQUENCE [LARGE SCALE GENOMIC DNA]</scope>
    <source>
        <strain evidence="1">SpSt-1182</strain>
    </source>
</reference>
<dbReference type="AlphaFoldDB" id="A0A7V0XFQ3"/>